<reference evidence="1 2" key="1">
    <citation type="submission" date="2021-06" db="EMBL/GenBank/DDBJ databases">
        <title>Caerostris darwini draft genome.</title>
        <authorList>
            <person name="Kono N."/>
            <person name="Arakawa K."/>
        </authorList>
    </citation>
    <scope>NUCLEOTIDE SEQUENCE [LARGE SCALE GENOMIC DNA]</scope>
</reference>
<keyword evidence="2" id="KW-1185">Reference proteome</keyword>
<proteinExistence type="predicted"/>
<evidence type="ECO:0000313" key="2">
    <source>
        <dbReference type="Proteomes" id="UP001054837"/>
    </source>
</evidence>
<accession>A0AAV4R9N7</accession>
<dbReference type="AlphaFoldDB" id="A0AAV4R9N7"/>
<comment type="caution">
    <text evidence="1">The sequence shown here is derived from an EMBL/GenBank/DDBJ whole genome shotgun (WGS) entry which is preliminary data.</text>
</comment>
<evidence type="ECO:0000313" key="1">
    <source>
        <dbReference type="EMBL" id="GIY18190.1"/>
    </source>
</evidence>
<sequence length="68" mass="7594">MKTRRYFSNVLWTAGEEEAPAAAKRALQESGVRQWNREIGGRCEARGTEEEKIIAATKDGKQSQLAVD</sequence>
<dbReference type="Proteomes" id="UP001054837">
    <property type="component" value="Unassembled WGS sequence"/>
</dbReference>
<organism evidence="1 2">
    <name type="scientific">Caerostris darwini</name>
    <dbReference type="NCBI Taxonomy" id="1538125"/>
    <lineage>
        <taxon>Eukaryota</taxon>
        <taxon>Metazoa</taxon>
        <taxon>Ecdysozoa</taxon>
        <taxon>Arthropoda</taxon>
        <taxon>Chelicerata</taxon>
        <taxon>Arachnida</taxon>
        <taxon>Araneae</taxon>
        <taxon>Araneomorphae</taxon>
        <taxon>Entelegynae</taxon>
        <taxon>Araneoidea</taxon>
        <taxon>Araneidae</taxon>
        <taxon>Caerostris</taxon>
    </lineage>
</organism>
<gene>
    <name evidence="1" type="ORF">CDAR_40271</name>
</gene>
<name>A0AAV4R9N7_9ARAC</name>
<dbReference type="EMBL" id="BPLQ01005872">
    <property type="protein sequence ID" value="GIY18190.1"/>
    <property type="molecule type" value="Genomic_DNA"/>
</dbReference>
<protein>
    <submittedName>
        <fullName evidence="1">Uncharacterized protein</fullName>
    </submittedName>
</protein>